<organism evidence="1 2">
    <name type="scientific">Paramecium tetraurelia</name>
    <dbReference type="NCBI Taxonomy" id="5888"/>
    <lineage>
        <taxon>Eukaryota</taxon>
        <taxon>Sar</taxon>
        <taxon>Alveolata</taxon>
        <taxon>Ciliophora</taxon>
        <taxon>Intramacronucleata</taxon>
        <taxon>Oligohymenophorea</taxon>
        <taxon>Peniculida</taxon>
        <taxon>Parameciidae</taxon>
        <taxon>Paramecium</taxon>
    </lineage>
</organism>
<protein>
    <recommendedName>
        <fullName evidence="3">Cleavage/polyadenylation specificity factor A subunit N-terminal domain-containing protein</fullName>
    </recommendedName>
</protein>
<sequence>MEPQEKFLSSRLNLLLIESETEELEQTNISLISESLRIQSFVDEHIISTLTIEYFSFRQIEDQLFCKFIKTQTYFITCIKVIDYYGNHRLNQLNEQSIISIELNELKGIECHEFFINLESQFILICFHNFHLQIYCIDQDNKMNLLSQHEINQQQYEMCKRKYFKLDDNQYIISFYQCKTWGLYIYWQQKIKELVNEELAKPVQISYLENVQICQYRLYLISEFGYYQFLMTKTRQVELQIFFEFPANFRYLLLTSNCFFYYYVHYNQSINKTVIFHKSNEFIASFEGTDVQIRLMESILFAKTHSQLKVMYNQECQQIIQLNTSHINFDNNYNLIYWLDESTKELIFYKISYPRNFVQPTQKYIFQVNNYHIQNSQTKICFEMKYIIEKQYNKIQTLDFNYQCQNESSIFYSKEGLELPNKYEIKLDQNLDLKLNILDQYSFKFLCPKHQNFNQQDTILLYYEANANTSFSMIQTEDYIYFQNCHNASKSRVDIQNCQIFYFQSYLLLHNQNKQEFKLISLQRKLIKKFKIQVEITEILQCQQIILIFTSGGEDPKVINIQHHQQMLLNEQTNKILNTIHQIYLQNKLKNQILTPNHFFFSLENPKLIQYNQYLIILIRKKVQIFRLENIQIIFLKELLNQQFQFLGVHQINNQLNSYYFDLLEISEVYSFNLDNYKLIRPIKYQINTRYLALASLSQNKTYILIFEIRLRKPLMLVKVIQTSRIEFFFQGHKLFYYNFEDEVMIYNLEYFEFQFQDPIEYNEIAIKTNVTFQIISETKSNPAISLGFTLKGYNKCYQLFQKSNHSSIDSTQKQIIPSKYFYGSIDRLKIEDSEETDIIGPLIFIEWVYDNIQERRIKKIDIGPIIYNNQSSNEIQSINIVLAENDFGQTFIIHPIYLLFAKVLPINKQQILIFFVDQTISKSLKGALYSINEESQHFRQQPIFEINITLDQSHKEYLVLKTG</sequence>
<reference evidence="1 2" key="1">
    <citation type="journal article" date="2006" name="Nature">
        <title>Global trends of whole-genome duplications revealed by the ciliate Paramecium tetraurelia.</title>
        <authorList>
            <consortium name="Genoscope"/>
            <person name="Aury J.-M."/>
            <person name="Jaillon O."/>
            <person name="Duret L."/>
            <person name="Noel B."/>
            <person name="Jubin C."/>
            <person name="Porcel B.M."/>
            <person name="Segurens B."/>
            <person name="Daubin V."/>
            <person name="Anthouard V."/>
            <person name="Aiach N."/>
            <person name="Arnaiz O."/>
            <person name="Billaut A."/>
            <person name="Beisson J."/>
            <person name="Blanc I."/>
            <person name="Bouhouche K."/>
            <person name="Camara F."/>
            <person name="Duharcourt S."/>
            <person name="Guigo R."/>
            <person name="Gogendeau D."/>
            <person name="Katinka M."/>
            <person name="Keller A.-M."/>
            <person name="Kissmehl R."/>
            <person name="Klotz C."/>
            <person name="Koll F."/>
            <person name="Le Moue A."/>
            <person name="Lepere C."/>
            <person name="Malinsky S."/>
            <person name="Nowacki M."/>
            <person name="Nowak J.K."/>
            <person name="Plattner H."/>
            <person name="Poulain J."/>
            <person name="Ruiz F."/>
            <person name="Serrano V."/>
            <person name="Zagulski M."/>
            <person name="Dessen P."/>
            <person name="Betermier M."/>
            <person name="Weissenbach J."/>
            <person name="Scarpelli C."/>
            <person name="Schachter V."/>
            <person name="Sperling L."/>
            <person name="Meyer E."/>
            <person name="Cohen J."/>
            <person name="Wincker P."/>
        </authorList>
    </citation>
    <scope>NUCLEOTIDE SEQUENCE [LARGE SCALE GENOMIC DNA]</scope>
    <source>
        <strain evidence="1 2">Stock d4-2</strain>
    </source>
</reference>
<name>A0E313_PARTE</name>
<gene>
    <name evidence="1" type="ORF">GSPATT00022853001</name>
</gene>
<dbReference type="KEGG" id="ptm:GSPATT00022853001"/>
<dbReference type="GeneID" id="5042866"/>
<evidence type="ECO:0000313" key="1">
    <source>
        <dbReference type="EMBL" id="CAK89680.1"/>
    </source>
</evidence>
<evidence type="ECO:0008006" key="3">
    <source>
        <dbReference type="Google" id="ProtNLM"/>
    </source>
</evidence>
<accession>A0E313</accession>
<dbReference type="InParanoid" id="A0E313"/>
<dbReference type="AlphaFoldDB" id="A0E313"/>
<proteinExistence type="predicted"/>
<keyword evidence="2" id="KW-1185">Reference proteome</keyword>
<evidence type="ECO:0000313" key="2">
    <source>
        <dbReference type="Proteomes" id="UP000000600"/>
    </source>
</evidence>
<dbReference type="Proteomes" id="UP000000600">
    <property type="component" value="Unassembled WGS sequence"/>
</dbReference>
<dbReference type="HOGENOM" id="CLU_307056_0_0_1"/>
<dbReference type="EMBL" id="CT868656">
    <property type="protein sequence ID" value="CAK89680.1"/>
    <property type="molecule type" value="Genomic_DNA"/>
</dbReference>
<dbReference type="RefSeq" id="XP_001457077.1">
    <property type="nucleotide sequence ID" value="XM_001457040.1"/>
</dbReference>
<dbReference type="OMA" id="CHEFFIN"/>
<dbReference type="OrthoDB" id="309742at2759"/>